<name>A0A538SJP7_UNCEI</name>
<evidence type="ECO:0000313" key="1">
    <source>
        <dbReference type="EMBL" id="TMQ51595.1"/>
    </source>
</evidence>
<evidence type="ECO:0000313" key="2">
    <source>
        <dbReference type="Proteomes" id="UP000316292"/>
    </source>
</evidence>
<reference evidence="1 2" key="1">
    <citation type="journal article" date="2019" name="Nat. Microbiol.">
        <title>Mediterranean grassland soil C-N compound turnover is dependent on rainfall and depth, and is mediated by genomically divergent microorganisms.</title>
        <authorList>
            <person name="Diamond S."/>
            <person name="Andeer P.F."/>
            <person name="Li Z."/>
            <person name="Crits-Christoph A."/>
            <person name="Burstein D."/>
            <person name="Anantharaman K."/>
            <person name="Lane K.R."/>
            <person name="Thomas B.C."/>
            <person name="Pan C."/>
            <person name="Northen T.R."/>
            <person name="Banfield J.F."/>
        </authorList>
    </citation>
    <scope>NUCLEOTIDE SEQUENCE [LARGE SCALE GENOMIC DNA]</scope>
    <source>
        <strain evidence="1">WS_1</strain>
    </source>
</reference>
<dbReference type="Proteomes" id="UP000316292">
    <property type="component" value="Unassembled WGS sequence"/>
</dbReference>
<sequence length="180" mass="19224">MKVLLLTVVLLIAMTGCGGKKTTGPGPNPGPKYQLPSSPSIVLSNLALAYSSRDSMEYAALFDSAYAGISTDQSDGSVLNFTKADETHHVNALARRTSISAVRLQLPPVVERFTDGADPAGWATVHFAPGSGFDVQIDDTPSSLYMSSNSANEFKFAPRTPSAGSPTDTTWKVIRWIETR</sequence>
<comment type="caution">
    <text evidence="1">The sequence shown here is derived from an EMBL/GenBank/DDBJ whole genome shotgun (WGS) entry which is preliminary data.</text>
</comment>
<organism evidence="1 2">
    <name type="scientific">Eiseniibacteriota bacterium</name>
    <dbReference type="NCBI Taxonomy" id="2212470"/>
    <lineage>
        <taxon>Bacteria</taxon>
        <taxon>Candidatus Eiseniibacteriota</taxon>
    </lineage>
</organism>
<gene>
    <name evidence="1" type="ORF">E6K71_00100</name>
</gene>
<dbReference type="PROSITE" id="PS51257">
    <property type="entry name" value="PROKAR_LIPOPROTEIN"/>
    <property type="match status" value="1"/>
</dbReference>
<dbReference type="AlphaFoldDB" id="A0A538SJP7"/>
<protein>
    <submittedName>
        <fullName evidence="1">Uncharacterized protein</fullName>
    </submittedName>
</protein>
<dbReference type="EMBL" id="VBOR01000003">
    <property type="protein sequence ID" value="TMQ51595.1"/>
    <property type="molecule type" value="Genomic_DNA"/>
</dbReference>
<proteinExistence type="predicted"/>
<accession>A0A538SJP7</accession>